<dbReference type="AlphaFoldDB" id="W5Y9X9"/>
<evidence type="ECO:0000313" key="2">
    <source>
        <dbReference type="Proteomes" id="UP000019222"/>
    </source>
</evidence>
<evidence type="ECO:0000313" key="1">
    <source>
        <dbReference type="EMBL" id="AHI23338.1"/>
    </source>
</evidence>
<reference evidence="1 2" key="1">
    <citation type="submission" date="2013-02" db="EMBL/GenBank/DDBJ databases">
        <title>The complete genome sequence of Corynebacterium vitaeruminis DSM 20294.</title>
        <authorList>
            <person name="Ruckert C."/>
            <person name="Albersmeier A."/>
            <person name="Kalinowski J."/>
        </authorList>
    </citation>
    <scope>NUCLEOTIDE SEQUENCE [LARGE SCALE GENOMIC DNA]</scope>
    <source>
        <strain evidence="2">ATCC 10234</strain>
    </source>
</reference>
<dbReference type="STRING" id="1224164.B843_09765"/>
<dbReference type="RefSeq" id="WP_025253348.1">
    <property type="nucleotide sequence ID" value="NZ_CP004353.1"/>
</dbReference>
<accession>W5Y9X9</accession>
<dbReference type="Pfam" id="PF02452">
    <property type="entry name" value="PemK_toxin"/>
    <property type="match status" value="1"/>
</dbReference>
<keyword evidence="2" id="KW-1185">Reference proteome</keyword>
<organism evidence="1 2">
    <name type="scientific">Corynebacterium vitaeruminis DSM 20294</name>
    <dbReference type="NCBI Taxonomy" id="1224164"/>
    <lineage>
        <taxon>Bacteria</taxon>
        <taxon>Bacillati</taxon>
        <taxon>Actinomycetota</taxon>
        <taxon>Actinomycetes</taxon>
        <taxon>Mycobacteriales</taxon>
        <taxon>Corynebacteriaceae</taxon>
        <taxon>Corynebacterium</taxon>
    </lineage>
</organism>
<dbReference type="EMBL" id="CP004353">
    <property type="protein sequence ID" value="AHI23338.1"/>
    <property type="molecule type" value="Genomic_DNA"/>
</dbReference>
<dbReference type="Proteomes" id="UP000019222">
    <property type="component" value="Chromosome"/>
</dbReference>
<dbReference type="KEGG" id="cvt:B843_09765"/>
<dbReference type="HOGENOM" id="CLU_097054_3_0_11"/>
<dbReference type="eggNOG" id="COG2337">
    <property type="taxonomic scope" value="Bacteria"/>
</dbReference>
<protein>
    <submittedName>
        <fullName evidence="1">PemK-like protein</fullName>
    </submittedName>
</protein>
<dbReference type="InterPro" id="IPR003477">
    <property type="entry name" value="PemK-like"/>
</dbReference>
<name>W5Y9X9_9CORY</name>
<dbReference type="SUPFAM" id="SSF50118">
    <property type="entry name" value="Cell growth inhibitor/plasmid maintenance toxic component"/>
    <property type="match status" value="1"/>
</dbReference>
<gene>
    <name evidence="1" type="ORF">B843_09765</name>
</gene>
<dbReference type="PATRIC" id="fig|1224164.3.peg.1973"/>
<proteinExistence type="predicted"/>
<sequence length="188" mass="21153">MGSTQRERINLRGKIAKLVTDRINKHKNPLDDGLAHLNDRLGLKEAHHLVRTRLDSPECHVAPSADCARSIFYAPDMDGQVDPGEVVWFWAPPMNAESTPMERALVVIGRHGSDVLGLITSPNPVHKKEDSWLDIGAGPWDETGRQSWVRLDKVIKLPETSIRRQGAVIPQSRFERIANRLRADYGWA</sequence>
<dbReference type="GO" id="GO:0003677">
    <property type="term" value="F:DNA binding"/>
    <property type="evidence" value="ECO:0007669"/>
    <property type="project" value="InterPro"/>
</dbReference>